<dbReference type="InterPro" id="IPR057203">
    <property type="entry name" value="DUF7881"/>
</dbReference>
<evidence type="ECO:0000313" key="2">
    <source>
        <dbReference type="EMBL" id="CUS08066.1"/>
    </source>
</evidence>
<feature type="domain" description="DUF7881" evidence="1">
    <location>
        <begin position="8"/>
        <end position="80"/>
    </location>
</feature>
<proteinExistence type="predicted"/>
<reference evidence="2" key="1">
    <citation type="submission" date="2015-10" db="EMBL/GenBank/DDBJ databases">
        <authorList>
            <person name="Regsiter A."/>
            <person name="william w."/>
        </authorList>
    </citation>
    <scope>NUCLEOTIDE SEQUENCE</scope>
    <source>
        <strain evidence="2">Montdore</strain>
    </source>
</reference>
<dbReference type="Pfam" id="PF25324">
    <property type="entry name" value="DUF7881"/>
    <property type="match status" value="1"/>
</dbReference>
<accession>A0A292PKN8</accession>
<organism evidence="2 3">
    <name type="scientific">Tuber aestivum</name>
    <name type="common">summer truffle</name>
    <dbReference type="NCBI Taxonomy" id="59557"/>
    <lineage>
        <taxon>Eukaryota</taxon>
        <taxon>Fungi</taxon>
        <taxon>Dikarya</taxon>
        <taxon>Ascomycota</taxon>
        <taxon>Pezizomycotina</taxon>
        <taxon>Pezizomycetes</taxon>
        <taxon>Pezizales</taxon>
        <taxon>Tuberaceae</taxon>
        <taxon>Tuber</taxon>
    </lineage>
</organism>
<dbReference type="EMBL" id="LN891147">
    <property type="protein sequence ID" value="CUS08066.1"/>
    <property type="molecule type" value="Genomic_DNA"/>
</dbReference>
<dbReference type="Proteomes" id="UP001412239">
    <property type="component" value="Unassembled WGS sequence"/>
</dbReference>
<evidence type="ECO:0000313" key="3">
    <source>
        <dbReference type="Proteomes" id="UP001412239"/>
    </source>
</evidence>
<feature type="non-terminal residue" evidence="2">
    <location>
        <position position="189"/>
    </location>
</feature>
<gene>
    <name evidence="2" type="ORF">GSTUAT00007820001</name>
</gene>
<dbReference type="AlphaFoldDB" id="A0A292PKN8"/>
<name>A0A292PKN8_9PEZI</name>
<protein>
    <recommendedName>
        <fullName evidence="1">DUF7881 domain-containing protein</fullName>
    </recommendedName>
</protein>
<keyword evidence="3" id="KW-1185">Reference proteome</keyword>
<evidence type="ECO:0000259" key="1">
    <source>
        <dbReference type="Pfam" id="PF25324"/>
    </source>
</evidence>
<sequence>MSVNRSHWRNVSFYDATNPDQALGGVVQNGSITEANFLDMLGILLVSDGSPLRVQERISSHIISRTDLPLETGVYDIYCDCMCYISLVYWAAQLLILSASVLVSNELWIRREVSHNVTGRDRTFCHRIRNRDRKCVISRMANPELGIKALDWSGYEAAHIFPLEHESHWVEYNYGRWITDMNDSTRSSK</sequence>